<protein>
    <submittedName>
        <fullName evidence="3">DUF4124 domain-containing protein</fullName>
    </submittedName>
</protein>
<dbReference type="Proteomes" id="UP001596364">
    <property type="component" value="Unassembled WGS sequence"/>
</dbReference>
<feature type="domain" description="Penicillin-binding C-terminal" evidence="2">
    <location>
        <begin position="74"/>
        <end position="153"/>
    </location>
</feature>
<feature type="chain" id="PRO_5045378584" evidence="1">
    <location>
        <begin position="18"/>
        <end position="172"/>
    </location>
</feature>
<evidence type="ECO:0000259" key="2">
    <source>
        <dbReference type="Pfam" id="PF06832"/>
    </source>
</evidence>
<feature type="signal peptide" evidence="1">
    <location>
        <begin position="1"/>
        <end position="17"/>
    </location>
</feature>
<keyword evidence="4" id="KW-1185">Reference proteome</keyword>
<dbReference type="Pfam" id="PF06832">
    <property type="entry name" value="BiPBP_C"/>
    <property type="match status" value="1"/>
</dbReference>
<evidence type="ECO:0000313" key="3">
    <source>
        <dbReference type="EMBL" id="MFC6440662.1"/>
    </source>
</evidence>
<gene>
    <name evidence="3" type="ORF">ACFP85_10960</name>
</gene>
<name>A0ABW1XKC8_9ALTE</name>
<keyword evidence="1" id="KW-0732">Signal</keyword>
<accession>A0ABW1XKC8</accession>
<evidence type="ECO:0000256" key="1">
    <source>
        <dbReference type="SAM" id="SignalP"/>
    </source>
</evidence>
<dbReference type="InterPro" id="IPR013783">
    <property type="entry name" value="Ig-like_fold"/>
</dbReference>
<sequence length="172" mass="18760">MKALYLTLLVASLSVQASTLYKLKKPDGSIIYTDQPVPGAVPVDLSKTNSAVMPAYQGKLPARTSTTRTKTDAAIDYAIDIVNPAEQQAIRSNPGDLTVQVNIKPAFSGQLQLLMDGKVVKTQANREFLLNNVDRGEHHLQVQLIDNSGKVIASSPVRVFYLLRATILNRSQ</sequence>
<dbReference type="RefSeq" id="WP_131259619.1">
    <property type="nucleotide sequence ID" value="NZ_JBHSUS010000001.1"/>
</dbReference>
<comment type="caution">
    <text evidence="3">The sequence shown here is derived from an EMBL/GenBank/DDBJ whole genome shotgun (WGS) entry which is preliminary data.</text>
</comment>
<dbReference type="InterPro" id="IPR009647">
    <property type="entry name" value="PBP_C"/>
</dbReference>
<dbReference type="Gene3D" id="2.60.40.10">
    <property type="entry name" value="Immunoglobulins"/>
    <property type="match status" value="1"/>
</dbReference>
<reference evidence="4" key="1">
    <citation type="journal article" date="2019" name="Int. J. Syst. Evol. Microbiol.">
        <title>The Global Catalogue of Microorganisms (GCM) 10K type strain sequencing project: providing services to taxonomists for standard genome sequencing and annotation.</title>
        <authorList>
            <consortium name="The Broad Institute Genomics Platform"/>
            <consortium name="The Broad Institute Genome Sequencing Center for Infectious Disease"/>
            <person name="Wu L."/>
            <person name="Ma J."/>
        </authorList>
    </citation>
    <scope>NUCLEOTIDE SEQUENCE [LARGE SCALE GENOMIC DNA]</scope>
    <source>
        <strain evidence="4">CGMCC 1.16031</strain>
    </source>
</reference>
<evidence type="ECO:0000313" key="4">
    <source>
        <dbReference type="Proteomes" id="UP001596364"/>
    </source>
</evidence>
<organism evidence="3 4">
    <name type="scientific">Pseudobowmanella zhangzhouensis</name>
    <dbReference type="NCBI Taxonomy" id="1537679"/>
    <lineage>
        <taxon>Bacteria</taxon>
        <taxon>Pseudomonadati</taxon>
        <taxon>Pseudomonadota</taxon>
        <taxon>Gammaproteobacteria</taxon>
        <taxon>Alteromonadales</taxon>
        <taxon>Alteromonadaceae</taxon>
    </lineage>
</organism>
<dbReference type="EMBL" id="JBHSUS010000001">
    <property type="protein sequence ID" value="MFC6440662.1"/>
    <property type="molecule type" value="Genomic_DNA"/>
</dbReference>
<proteinExistence type="predicted"/>